<accession>A0A0V0YB34</accession>
<proteinExistence type="predicted"/>
<sequence length="63" mass="6932">MIKMAKSGKSKILIANHPSKKTDGGKPLWSFCNSSSYISGGIFFVVTRKKSTVWTVVRSQLQA</sequence>
<comment type="caution">
    <text evidence="1">The sequence shown here is derived from an EMBL/GenBank/DDBJ whole genome shotgun (WGS) entry which is preliminary data.</text>
</comment>
<reference evidence="1 2" key="1">
    <citation type="submission" date="2015-01" db="EMBL/GenBank/DDBJ databases">
        <title>Evolution of Trichinella species and genotypes.</title>
        <authorList>
            <person name="Korhonen P.K."/>
            <person name="Edoardo P."/>
            <person name="Giuseppe L.R."/>
            <person name="Gasser R.B."/>
        </authorList>
    </citation>
    <scope>NUCLEOTIDE SEQUENCE [LARGE SCALE GENOMIC DNA]</scope>
    <source>
        <strain evidence="1">ISS141</strain>
    </source>
</reference>
<dbReference type="AlphaFoldDB" id="A0A0V0YB34"/>
<evidence type="ECO:0000313" key="1">
    <source>
        <dbReference type="EMBL" id="KRX97471.1"/>
    </source>
</evidence>
<protein>
    <submittedName>
        <fullName evidence="1">Uncharacterized protein</fullName>
    </submittedName>
</protein>
<organism evidence="1 2">
    <name type="scientific">Trichinella pseudospiralis</name>
    <name type="common">Parasitic roundworm</name>
    <dbReference type="NCBI Taxonomy" id="6337"/>
    <lineage>
        <taxon>Eukaryota</taxon>
        <taxon>Metazoa</taxon>
        <taxon>Ecdysozoa</taxon>
        <taxon>Nematoda</taxon>
        <taxon>Enoplea</taxon>
        <taxon>Dorylaimia</taxon>
        <taxon>Trichinellida</taxon>
        <taxon>Trichinellidae</taxon>
        <taxon>Trichinella</taxon>
    </lineage>
</organism>
<dbReference type="Proteomes" id="UP000054815">
    <property type="component" value="Unassembled WGS sequence"/>
</dbReference>
<evidence type="ECO:0000313" key="2">
    <source>
        <dbReference type="Proteomes" id="UP000054815"/>
    </source>
</evidence>
<name>A0A0V0YB34_TRIPS</name>
<dbReference type="EMBL" id="JYDU01000031">
    <property type="protein sequence ID" value="KRX97471.1"/>
    <property type="molecule type" value="Genomic_DNA"/>
</dbReference>
<gene>
    <name evidence="1" type="ORF">T4E_8133</name>
</gene>